<dbReference type="SUPFAM" id="SSF103473">
    <property type="entry name" value="MFS general substrate transporter"/>
    <property type="match status" value="1"/>
</dbReference>
<keyword evidence="4 5" id="KW-0472">Membrane</keyword>
<dbReference type="Gene3D" id="1.20.1250.20">
    <property type="entry name" value="MFS general substrate transporter like domains"/>
    <property type="match status" value="1"/>
</dbReference>
<reference evidence="6" key="1">
    <citation type="journal article" date="2010" name="Science">
        <title>Plasticity of animal genome architecture unmasked by rapid evolution of a pelagic tunicate.</title>
        <authorList>
            <person name="Denoeud F."/>
            <person name="Henriet S."/>
            <person name="Mungpakdee S."/>
            <person name="Aury J.M."/>
            <person name="Da Silva C."/>
            <person name="Brinkmann H."/>
            <person name="Mikhaleva J."/>
            <person name="Olsen L.C."/>
            <person name="Jubin C."/>
            <person name="Canestro C."/>
            <person name="Bouquet J.M."/>
            <person name="Danks G."/>
            <person name="Poulain J."/>
            <person name="Campsteijn C."/>
            <person name="Adamski M."/>
            <person name="Cross I."/>
            <person name="Yadetie F."/>
            <person name="Muffato M."/>
            <person name="Louis A."/>
            <person name="Butcher S."/>
            <person name="Tsagkogeorga G."/>
            <person name="Konrad A."/>
            <person name="Singh S."/>
            <person name="Jensen M.F."/>
            <person name="Cong E.H."/>
            <person name="Eikeseth-Otteraa H."/>
            <person name="Noel B."/>
            <person name="Anthouard V."/>
            <person name="Porcel B.M."/>
            <person name="Kachouri-Lafond R."/>
            <person name="Nishino A."/>
            <person name="Ugolini M."/>
            <person name="Chourrout P."/>
            <person name="Nishida H."/>
            <person name="Aasland R."/>
            <person name="Huzurbazar S."/>
            <person name="Westhof E."/>
            <person name="Delsuc F."/>
            <person name="Lehrach H."/>
            <person name="Reinhardt R."/>
            <person name="Weissenbach J."/>
            <person name="Roy S.W."/>
            <person name="Artiguenave F."/>
            <person name="Postlethwait J.H."/>
            <person name="Manak J.R."/>
            <person name="Thompson E.M."/>
            <person name="Jaillon O."/>
            <person name="Du Pasquier L."/>
            <person name="Boudinot P."/>
            <person name="Liberles D.A."/>
            <person name="Volff J.N."/>
            <person name="Philippe H."/>
            <person name="Lenhard B."/>
            <person name="Roest Crollius H."/>
            <person name="Wincker P."/>
            <person name="Chourrout D."/>
        </authorList>
    </citation>
    <scope>NUCLEOTIDE SEQUENCE [LARGE SCALE GENOMIC DNA]</scope>
</reference>
<dbReference type="InParanoid" id="E4WU91"/>
<evidence type="ECO:0000256" key="2">
    <source>
        <dbReference type="ARBA" id="ARBA00022692"/>
    </source>
</evidence>
<feature type="transmembrane region" description="Helical" evidence="5">
    <location>
        <begin position="144"/>
        <end position="164"/>
    </location>
</feature>
<keyword evidence="3 5" id="KW-1133">Transmembrane helix</keyword>
<feature type="transmembrane region" description="Helical" evidence="5">
    <location>
        <begin position="260"/>
        <end position="280"/>
    </location>
</feature>
<evidence type="ECO:0008006" key="8">
    <source>
        <dbReference type="Google" id="ProtNLM"/>
    </source>
</evidence>
<evidence type="ECO:0000313" key="7">
    <source>
        <dbReference type="Proteomes" id="UP000001307"/>
    </source>
</evidence>
<sequence>MSTPRYRTQTGMFACGVIFSFGVLLNSILGFFLDTWLDILVALSILPTFSFFVWYFVPSKSCGSQLSDELLAEIIDESSQNFNSENKEDIAKELLVTKIIKIFSRKRTRRVVLRMFFLWMFIGMYYFALLLPVDLPGNTLVNNVLTAAMEGFGALCMVFVVNMVWCYRTVLIGKGCLLAGICSLGSAIVILIKVESADFSVNLIILVLQYTTFFAVSAVFALLFVYTGEMFPTDIRATCFAICSLGGRFGSLIAPQIAKLGFISAGIPKIVFSLLMFAVYRIW</sequence>
<dbReference type="GO" id="GO:0016020">
    <property type="term" value="C:membrane"/>
    <property type="evidence" value="ECO:0007669"/>
    <property type="project" value="UniProtKB-SubCell"/>
</dbReference>
<keyword evidence="2 5" id="KW-0812">Transmembrane</keyword>
<feature type="transmembrane region" description="Helical" evidence="5">
    <location>
        <begin position="39"/>
        <end position="57"/>
    </location>
</feature>
<feature type="transmembrane region" description="Helical" evidence="5">
    <location>
        <begin position="12"/>
        <end position="33"/>
    </location>
</feature>
<dbReference type="AlphaFoldDB" id="E4WU91"/>
<evidence type="ECO:0000256" key="3">
    <source>
        <dbReference type="ARBA" id="ARBA00022989"/>
    </source>
</evidence>
<gene>
    <name evidence="6" type="ORF">GSOID_T00006070001</name>
</gene>
<keyword evidence="7" id="KW-1185">Reference proteome</keyword>
<evidence type="ECO:0000313" key="6">
    <source>
        <dbReference type="EMBL" id="CBY06993.1"/>
    </source>
</evidence>
<protein>
    <recommendedName>
        <fullName evidence="8">Major facilitator superfamily (MFS) profile domain-containing protein</fullName>
    </recommendedName>
</protein>
<accession>E4WU91</accession>
<feature type="transmembrane region" description="Helical" evidence="5">
    <location>
        <begin position="204"/>
        <end position="225"/>
    </location>
</feature>
<evidence type="ECO:0000256" key="4">
    <source>
        <dbReference type="ARBA" id="ARBA00023136"/>
    </source>
</evidence>
<name>E4WU91_OIKDI</name>
<organism evidence="6">
    <name type="scientific">Oikopleura dioica</name>
    <name type="common">Tunicate</name>
    <dbReference type="NCBI Taxonomy" id="34765"/>
    <lineage>
        <taxon>Eukaryota</taxon>
        <taxon>Metazoa</taxon>
        <taxon>Chordata</taxon>
        <taxon>Tunicata</taxon>
        <taxon>Appendicularia</taxon>
        <taxon>Copelata</taxon>
        <taxon>Oikopleuridae</taxon>
        <taxon>Oikopleura</taxon>
    </lineage>
</organism>
<comment type="subcellular location">
    <subcellularLocation>
        <location evidence="1">Membrane</location>
        <topology evidence="1">Multi-pass membrane protein</topology>
    </subcellularLocation>
</comment>
<dbReference type="EMBL" id="FN653016">
    <property type="protein sequence ID" value="CBY06993.1"/>
    <property type="molecule type" value="Genomic_DNA"/>
</dbReference>
<feature type="transmembrane region" description="Helical" evidence="5">
    <location>
        <begin position="171"/>
        <end position="192"/>
    </location>
</feature>
<dbReference type="OrthoDB" id="3936150at2759"/>
<dbReference type="PANTHER" id="PTHR24064">
    <property type="entry name" value="SOLUTE CARRIER FAMILY 22 MEMBER"/>
    <property type="match status" value="1"/>
</dbReference>
<proteinExistence type="predicted"/>
<feature type="transmembrane region" description="Helical" evidence="5">
    <location>
        <begin position="111"/>
        <end position="132"/>
    </location>
</feature>
<evidence type="ECO:0000256" key="5">
    <source>
        <dbReference type="SAM" id="Phobius"/>
    </source>
</evidence>
<evidence type="ECO:0000256" key="1">
    <source>
        <dbReference type="ARBA" id="ARBA00004141"/>
    </source>
</evidence>
<dbReference type="Proteomes" id="UP000001307">
    <property type="component" value="Unassembled WGS sequence"/>
</dbReference>
<dbReference type="InterPro" id="IPR036259">
    <property type="entry name" value="MFS_trans_sf"/>
</dbReference>